<dbReference type="EMBL" id="GBRH01276845">
    <property type="protein sequence ID" value="JAD21050.1"/>
    <property type="molecule type" value="Transcribed_RNA"/>
</dbReference>
<proteinExistence type="predicted"/>
<protein>
    <submittedName>
        <fullName evidence="1">Uncharacterized protein</fullName>
    </submittedName>
</protein>
<sequence>MSRTGSALVAGVGASVQHGRRCVDAALGHGSGAR</sequence>
<reference evidence="1" key="1">
    <citation type="submission" date="2014-09" db="EMBL/GenBank/DDBJ databases">
        <authorList>
            <person name="Magalhaes I.L.F."/>
            <person name="Oliveira U."/>
            <person name="Santos F.R."/>
            <person name="Vidigal T.H.D.A."/>
            <person name="Brescovit A.D."/>
            <person name="Santos A.J."/>
        </authorList>
    </citation>
    <scope>NUCLEOTIDE SEQUENCE</scope>
    <source>
        <tissue evidence="1">Shoot tissue taken approximately 20 cm above the soil surface</tissue>
    </source>
</reference>
<evidence type="ECO:0000313" key="1">
    <source>
        <dbReference type="EMBL" id="JAD21050.1"/>
    </source>
</evidence>
<name>A0A0A8Y7E9_ARUDO</name>
<organism evidence="1">
    <name type="scientific">Arundo donax</name>
    <name type="common">Giant reed</name>
    <name type="synonym">Donax arundinaceus</name>
    <dbReference type="NCBI Taxonomy" id="35708"/>
    <lineage>
        <taxon>Eukaryota</taxon>
        <taxon>Viridiplantae</taxon>
        <taxon>Streptophyta</taxon>
        <taxon>Embryophyta</taxon>
        <taxon>Tracheophyta</taxon>
        <taxon>Spermatophyta</taxon>
        <taxon>Magnoliopsida</taxon>
        <taxon>Liliopsida</taxon>
        <taxon>Poales</taxon>
        <taxon>Poaceae</taxon>
        <taxon>PACMAD clade</taxon>
        <taxon>Arundinoideae</taxon>
        <taxon>Arundineae</taxon>
        <taxon>Arundo</taxon>
    </lineage>
</organism>
<accession>A0A0A8Y7E9</accession>
<dbReference type="AlphaFoldDB" id="A0A0A8Y7E9"/>
<reference evidence="1" key="2">
    <citation type="journal article" date="2015" name="Data Brief">
        <title>Shoot transcriptome of the giant reed, Arundo donax.</title>
        <authorList>
            <person name="Barrero R.A."/>
            <person name="Guerrero F.D."/>
            <person name="Moolhuijzen P."/>
            <person name="Goolsby J.A."/>
            <person name="Tidwell J."/>
            <person name="Bellgard S.E."/>
            <person name="Bellgard M.I."/>
        </authorList>
    </citation>
    <scope>NUCLEOTIDE SEQUENCE</scope>
    <source>
        <tissue evidence="1">Shoot tissue taken approximately 20 cm above the soil surface</tissue>
    </source>
</reference>